<protein>
    <recommendedName>
        <fullName evidence="3">DUF3450 domain-containing protein</fullName>
    </recommendedName>
</protein>
<organism evidence="1 2">
    <name type="scientific">Pseudoalteromonas byunsanensis</name>
    <dbReference type="NCBI Taxonomy" id="327939"/>
    <lineage>
        <taxon>Bacteria</taxon>
        <taxon>Pseudomonadati</taxon>
        <taxon>Pseudomonadota</taxon>
        <taxon>Gammaproteobacteria</taxon>
        <taxon>Alteromonadales</taxon>
        <taxon>Pseudoalteromonadaceae</taxon>
        <taxon>Pseudoalteromonas</taxon>
    </lineage>
</organism>
<gene>
    <name evidence="1" type="ORF">BIW53_04585</name>
</gene>
<sequence length="236" mass="27096">MYRLLLVLTITLGFKTYALPNYSELMQLQQVLKNDIEQKNSEKSIKLNDIHTLFAPSQGTHIVTYFTINDNVEYPAEVLQKLNQHPDFSDLKNQLKILSHQLFSLEKKQKMEHVRLSETQSEQMVQDLMLANQQKLELAHKYNTLKTSLARVYLRERLVSSLKTTVAELLCDPARFKVISDNTHDSVAITVNTWPDTKNGKLSSLVWVVAGNVIEQCQSTAKEVQFLLNQVTEVHL</sequence>
<reference evidence="1 2" key="1">
    <citation type="submission" date="2016-10" db="EMBL/GenBank/DDBJ databases">
        <title>Pseudoalteromonas amylolytica sp. nov., isolated from the surface seawater.</title>
        <authorList>
            <person name="Wu Y.-H."/>
            <person name="Cheng H."/>
            <person name="Jin X.-B."/>
            <person name="Wang C.-S."/>
            <person name="Xu X.-W."/>
        </authorList>
    </citation>
    <scope>NUCLEOTIDE SEQUENCE [LARGE SCALE GENOMIC DNA]</scope>
    <source>
        <strain evidence="1 2">JCM 12483</strain>
    </source>
</reference>
<dbReference type="RefSeq" id="WP_070990659.1">
    <property type="nucleotide sequence ID" value="NZ_CBCSHD010000001.1"/>
</dbReference>
<comment type="caution">
    <text evidence="1">The sequence shown here is derived from an EMBL/GenBank/DDBJ whole genome shotgun (WGS) entry which is preliminary data.</text>
</comment>
<accession>A0A1S1NCZ7</accession>
<evidence type="ECO:0008006" key="3">
    <source>
        <dbReference type="Google" id="ProtNLM"/>
    </source>
</evidence>
<dbReference type="AlphaFoldDB" id="A0A1S1NCZ7"/>
<dbReference type="EMBL" id="MNAN01000026">
    <property type="protein sequence ID" value="OHU96611.1"/>
    <property type="molecule type" value="Genomic_DNA"/>
</dbReference>
<dbReference type="Proteomes" id="UP000180253">
    <property type="component" value="Unassembled WGS sequence"/>
</dbReference>
<evidence type="ECO:0000313" key="2">
    <source>
        <dbReference type="Proteomes" id="UP000180253"/>
    </source>
</evidence>
<evidence type="ECO:0000313" key="1">
    <source>
        <dbReference type="EMBL" id="OHU96611.1"/>
    </source>
</evidence>
<keyword evidence="2" id="KW-1185">Reference proteome</keyword>
<proteinExistence type="predicted"/>
<name>A0A1S1NCZ7_9GAMM</name>
<dbReference type="OrthoDB" id="6292582at2"/>